<protein>
    <submittedName>
        <fullName evidence="1">Uncharacterized protein</fullName>
    </submittedName>
</protein>
<organism evidence="1 2">
    <name type="scientific">Halapricum desulfuricans</name>
    <dbReference type="NCBI Taxonomy" id="2841257"/>
    <lineage>
        <taxon>Archaea</taxon>
        <taxon>Methanobacteriati</taxon>
        <taxon>Methanobacteriota</taxon>
        <taxon>Stenosarchaea group</taxon>
        <taxon>Halobacteria</taxon>
        <taxon>Halobacteriales</taxon>
        <taxon>Haloarculaceae</taxon>
        <taxon>Halapricum</taxon>
    </lineage>
</organism>
<keyword evidence="2" id="KW-1185">Reference proteome</keyword>
<reference evidence="1 2" key="1">
    <citation type="submission" date="2020-11" db="EMBL/GenBank/DDBJ databases">
        <title>Carbohydrate-dependent, anaerobic sulfur respiration: A novel catabolism in halophilic archaea.</title>
        <authorList>
            <person name="Sorokin D.Y."/>
            <person name="Messina E."/>
            <person name="Smedile F."/>
            <person name="La Cono V."/>
            <person name="Hallsworth J.E."/>
            <person name="Yakimov M.M."/>
        </authorList>
    </citation>
    <scope>NUCLEOTIDE SEQUENCE [LARGE SCALE GENOMIC DNA]</scope>
    <source>
        <strain evidence="1 2">HSR-Est</strain>
    </source>
</reference>
<dbReference type="Proteomes" id="UP000663292">
    <property type="component" value="Chromosome"/>
</dbReference>
<evidence type="ECO:0000313" key="1">
    <source>
        <dbReference type="EMBL" id="QSG14643.1"/>
    </source>
</evidence>
<proteinExistence type="predicted"/>
<dbReference type="RefSeq" id="WP_229122692.1">
    <property type="nucleotide sequence ID" value="NZ_CP064791.1"/>
</dbReference>
<accession>A0A897NV24</accession>
<name>A0A897NV24_9EURY</name>
<evidence type="ECO:0000313" key="2">
    <source>
        <dbReference type="Proteomes" id="UP000663292"/>
    </source>
</evidence>
<dbReference type="AlphaFoldDB" id="A0A897NV24"/>
<gene>
    <name evidence="1" type="ORF">HSEST_1110</name>
</gene>
<dbReference type="GeneID" id="68857745"/>
<dbReference type="EMBL" id="CP064791">
    <property type="protein sequence ID" value="QSG14643.1"/>
    <property type="molecule type" value="Genomic_DNA"/>
</dbReference>
<sequence length="402" mass="44649">MTGPLRATAGWLAGRSALPTAVRAVFGYYGHTGAFDLGSLRLKSTVDDRTEAMVEDVFTLVESELAREFDVESVTFEYDTKLLLPAELTLGYLYRRAQRRADGTDPVAGSTWASRVANAVGDDSYRTPADPSDVGEAPASPEAMVDRAEYLTRIVIEALLDGDMRDAVNDGEYEDFEVSISVDEDERARVARIAQETLQADLEDHLEELPDELTDVYEWAVDLSEAHQDRDPHFRDLYERARDGAAGAVTEIESEYRDAPFDAETDVFGDEQHDLPYLWTQYARVGVIYDAMIEMYRAAGLPVETAFKRSIVLAIIAAQIWLDDVDDYGADVEDGQLTPVTAEYLLADSDREAARRVQEITERYLDIARSHAAETESPLTGIATEYIYHSGNPHVLPGTGQL</sequence>